<sequence length="314" mass="34912">MYCAELAQAPAAARRRLPRRGRSRPPGSRDGSSPTGPPRALRQINSRKPSRGHREQSDMRRAAFIGALLAVAQGAWAETLAERLQSPGSHAAVTLELPYEAVTRLLSDDLDRDWQGRRKDVSDRLSDDELEWSAKVREVSAGPAQQGGLRLRAVAEGEIDVKGRLAGIFFDETVDLRVRVDLSALPRLRGDYSLELEPTGRARLERAELDLWGLEIDLRRRLQPRLDRAVDRALRERAEELASEPVLKESLADVWQDACADAGAMGAFRPVAIAATQPRFEEEAVRLTLVVTAQLRLEPMACPPLPERLDLLED</sequence>
<proteinExistence type="predicted"/>
<protein>
    <submittedName>
        <fullName evidence="2">DUF4403 family protein</fullName>
    </submittedName>
</protein>
<dbReference type="Proteomes" id="UP000326554">
    <property type="component" value="Unassembled WGS sequence"/>
</dbReference>
<accession>A0A5J5GPY6</accession>
<dbReference type="AlphaFoldDB" id="A0A5J5GPY6"/>
<dbReference type="Pfam" id="PF14356">
    <property type="entry name" value="DUF4403"/>
    <property type="match status" value="1"/>
</dbReference>
<reference evidence="2 3" key="1">
    <citation type="submission" date="2019-09" db="EMBL/GenBank/DDBJ databases">
        <authorList>
            <person name="Park J.-S."/>
            <person name="Choi H.-J."/>
        </authorList>
    </citation>
    <scope>NUCLEOTIDE SEQUENCE [LARGE SCALE GENOMIC DNA]</scope>
    <source>
        <strain evidence="2 3">176SS1-4</strain>
    </source>
</reference>
<keyword evidence="3" id="KW-1185">Reference proteome</keyword>
<feature type="compositionally biased region" description="Basic residues" evidence="1">
    <location>
        <begin position="13"/>
        <end position="23"/>
    </location>
</feature>
<feature type="compositionally biased region" description="Low complexity" evidence="1">
    <location>
        <begin position="24"/>
        <end position="34"/>
    </location>
</feature>
<evidence type="ECO:0000256" key="1">
    <source>
        <dbReference type="SAM" id="MobiDB-lite"/>
    </source>
</evidence>
<dbReference type="EMBL" id="VYQE01000001">
    <property type="protein sequence ID" value="KAA9010117.1"/>
    <property type="molecule type" value="Genomic_DNA"/>
</dbReference>
<evidence type="ECO:0000313" key="2">
    <source>
        <dbReference type="EMBL" id="KAA9010117.1"/>
    </source>
</evidence>
<name>A0A5J5GPY6_9RHOB</name>
<comment type="caution">
    <text evidence="2">The sequence shown here is derived from an EMBL/GenBank/DDBJ whole genome shotgun (WGS) entry which is preliminary data.</text>
</comment>
<evidence type="ECO:0000313" key="3">
    <source>
        <dbReference type="Proteomes" id="UP000326554"/>
    </source>
</evidence>
<feature type="region of interest" description="Disordered" evidence="1">
    <location>
        <begin position="1"/>
        <end position="57"/>
    </location>
</feature>
<gene>
    <name evidence="2" type="ORF">F3S47_02360</name>
</gene>
<organism evidence="2 3">
    <name type="scientific">Histidinibacterium aquaticum</name>
    <dbReference type="NCBI Taxonomy" id="2613962"/>
    <lineage>
        <taxon>Bacteria</taxon>
        <taxon>Pseudomonadati</taxon>
        <taxon>Pseudomonadota</taxon>
        <taxon>Alphaproteobacteria</taxon>
        <taxon>Rhodobacterales</taxon>
        <taxon>Paracoccaceae</taxon>
        <taxon>Histidinibacterium</taxon>
    </lineage>
</organism>
<dbReference type="InterPro" id="IPR025515">
    <property type="entry name" value="DUF4403"/>
</dbReference>